<dbReference type="CDD" id="cd16279">
    <property type="entry name" value="metallo-hydrolase-like_MBL-fold"/>
    <property type="match status" value="1"/>
</dbReference>
<dbReference type="AlphaFoldDB" id="A0AAW0A2J1"/>
<comment type="caution">
    <text evidence="2">The sequence shown here is derived from an EMBL/GenBank/DDBJ whole genome shotgun (WGS) entry which is preliminary data.</text>
</comment>
<dbReference type="PANTHER" id="PTHR42663">
    <property type="entry name" value="HYDROLASE C777.06C-RELATED-RELATED"/>
    <property type="match status" value="1"/>
</dbReference>
<keyword evidence="3" id="KW-1185">Reference proteome</keyword>
<evidence type="ECO:0000259" key="1">
    <source>
        <dbReference type="Pfam" id="PF12706"/>
    </source>
</evidence>
<evidence type="ECO:0000313" key="3">
    <source>
        <dbReference type="Proteomes" id="UP001362999"/>
    </source>
</evidence>
<dbReference type="EMBL" id="JAWWNJ010000089">
    <property type="protein sequence ID" value="KAK7000383.1"/>
    <property type="molecule type" value="Genomic_DNA"/>
</dbReference>
<dbReference type="PANTHER" id="PTHR42663:SF6">
    <property type="entry name" value="HYDROLASE C777.06C-RELATED"/>
    <property type="match status" value="1"/>
</dbReference>
<sequence length="425" mass="46685">MPPISPAPVEFIFLGTGTSGSLPYIDCITSPRKDEPCRTCLSTLKRDGRRNIRRNTSGVLKMSAQDGREVTIVIDVGKTFQAASLEWFPKFGLRRIDAVLLTHGHADAMNGLDDLRAWTLYGLIQAHVDIYLSQETFEAVQRCFPYLVSHQFASGGGDVPALNWHIINDKVPFEISDTGIQVIPFAVHHGFKHASAAFVTQVQLSTVSTPSDAHGENNPDSASSALSAQLSPYGSKYSLEKSEPDPQPFHSFGFKIADHLIYISDVSHVPDEVWPLIMQPPKNSSTPIVPVCVLDCLQIKPHNSHMSIAQSLATARRIGAQRTYLTGFCHEATHEEFVTVTSVVGGAVQRPSSLSKKEARALATIEPGNPIWVRPAHDGLKVVINPDRTVNDETYSDGARGLKSLIACAYSRLCIYIKRKYSVFH</sequence>
<dbReference type="Pfam" id="PF12706">
    <property type="entry name" value="Lactamase_B_2"/>
    <property type="match status" value="1"/>
</dbReference>
<protein>
    <submittedName>
        <fullName evidence="2">Beta-lactamase-like protein</fullName>
    </submittedName>
</protein>
<dbReference type="InterPro" id="IPR001279">
    <property type="entry name" value="Metallo-B-lactamas"/>
</dbReference>
<reference evidence="2 3" key="1">
    <citation type="journal article" date="2024" name="J Genomics">
        <title>Draft genome sequencing and assembly of Favolaschia claudopus CIRM-BRFM 2984 isolated from oak limbs.</title>
        <authorList>
            <person name="Navarro D."/>
            <person name="Drula E."/>
            <person name="Chaduli D."/>
            <person name="Cazenave R."/>
            <person name="Ahrendt S."/>
            <person name="Wang J."/>
            <person name="Lipzen A."/>
            <person name="Daum C."/>
            <person name="Barry K."/>
            <person name="Grigoriev I.V."/>
            <person name="Favel A."/>
            <person name="Rosso M.N."/>
            <person name="Martin F."/>
        </authorList>
    </citation>
    <scope>NUCLEOTIDE SEQUENCE [LARGE SCALE GENOMIC DNA]</scope>
    <source>
        <strain evidence="2 3">CIRM-BRFM 2984</strain>
    </source>
</reference>
<proteinExistence type="predicted"/>
<feature type="domain" description="Metallo-beta-lactamase" evidence="1">
    <location>
        <begin position="72"/>
        <end position="191"/>
    </location>
</feature>
<dbReference type="Proteomes" id="UP001362999">
    <property type="component" value="Unassembled WGS sequence"/>
</dbReference>
<evidence type="ECO:0000313" key="2">
    <source>
        <dbReference type="EMBL" id="KAK7000383.1"/>
    </source>
</evidence>
<accession>A0AAW0A2J1</accession>
<gene>
    <name evidence="2" type="ORF">R3P38DRAFT_3058183</name>
</gene>
<organism evidence="2 3">
    <name type="scientific">Favolaschia claudopus</name>
    <dbReference type="NCBI Taxonomy" id="2862362"/>
    <lineage>
        <taxon>Eukaryota</taxon>
        <taxon>Fungi</taxon>
        <taxon>Dikarya</taxon>
        <taxon>Basidiomycota</taxon>
        <taxon>Agaricomycotina</taxon>
        <taxon>Agaricomycetes</taxon>
        <taxon>Agaricomycetidae</taxon>
        <taxon>Agaricales</taxon>
        <taxon>Marasmiineae</taxon>
        <taxon>Mycenaceae</taxon>
        <taxon>Favolaschia</taxon>
    </lineage>
</organism>
<dbReference type="Gene3D" id="3.60.15.10">
    <property type="entry name" value="Ribonuclease Z/Hydroxyacylglutathione hydrolase-like"/>
    <property type="match status" value="1"/>
</dbReference>
<dbReference type="SUPFAM" id="SSF56281">
    <property type="entry name" value="Metallo-hydrolase/oxidoreductase"/>
    <property type="match status" value="1"/>
</dbReference>
<dbReference type="InterPro" id="IPR036866">
    <property type="entry name" value="RibonucZ/Hydroxyglut_hydro"/>
</dbReference>
<name>A0AAW0A2J1_9AGAR</name>